<keyword evidence="2" id="KW-1185">Reference proteome</keyword>
<proteinExistence type="predicted"/>
<accession>A0AAV4MCL6</accession>
<organism evidence="1 2">
    <name type="scientific">Caerostris darwini</name>
    <dbReference type="NCBI Taxonomy" id="1538125"/>
    <lineage>
        <taxon>Eukaryota</taxon>
        <taxon>Metazoa</taxon>
        <taxon>Ecdysozoa</taxon>
        <taxon>Arthropoda</taxon>
        <taxon>Chelicerata</taxon>
        <taxon>Arachnida</taxon>
        <taxon>Araneae</taxon>
        <taxon>Araneomorphae</taxon>
        <taxon>Entelegynae</taxon>
        <taxon>Araneoidea</taxon>
        <taxon>Araneidae</taxon>
        <taxon>Caerostris</taxon>
    </lineage>
</organism>
<gene>
    <name evidence="1" type="ORF">CDAR_486211</name>
</gene>
<name>A0AAV4MCL6_9ARAC</name>
<sequence length="162" mass="18182">MKKREMMDTCREKCGQSFRKFNFFDRIHIDKFLKSTFTTRSTISYISKHNADYLYTPTPVQQKSRAFVVSAGQLRASAMLRGALIFVLATPSLHPCCTPPHKRCPSRLLNSLFSLHFASSGAANCPLIVCFGISSREGNRSEGGEKKGGRDKIVPKVQKICF</sequence>
<protein>
    <submittedName>
        <fullName evidence="1">Uncharacterized protein</fullName>
    </submittedName>
</protein>
<comment type="caution">
    <text evidence="1">The sequence shown here is derived from an EMBL/GenBank/DDBJ whole genome shotgun (WGS) entry which is preliminary data.</text>
</comment>
<evidence type="ECO:0000313" key="2">
    <source>
        <dbReference type="Proteomes" id="UP001054837"/>
    </source>
</evidence>
<dbReference type="Proteomes" id="UP001054837">
    <property type="component" value="Unassembled WGS sequence"/>
</dbReference>
<reference evidence="1 2" key="1">
    <citation type="submission" date="2021-06" db="EMBL/GenBank/DDBJ databases">
        <title>Caerostris darwini draft genome.</title>
        <authorList>
            <person name="Kono N."/>
            <person name="Arakawa K."/>
        </authorList>
    </citation>
    <scope>NUCLEOTIDE SEQUENCE [LARGE SCALE GENOMIC DNA]</scope>
</reference>
<dbReference type="EMBL" id="BPLQ01000233">
    <property type="protein sequence ID" value="GIX69146.1"/>
    <property type="molecule type" value="Genomic_DNA"/>
</dbReference>
<dbReference type="AlphaFoldDB" id="A0AAV4MCL6"/>
<evidence type="ECO:0000313" key="1">
    <source>
        <dbReference type="EMBL" id="GIX69146.1"/>
    </source>
</evidence>